<dbReference type="EMBL" id="JAHBFI010000009">
    <property type="protein sequence ID" value="MBZ5962395.1"/>
    <property type="molecule type" value="Genomic_DNA"/>
</dbReference>
<dbReference type="Gene3D" id="3.40.50.1000">
    <property type="entry name" value="HAD superfamily/HAD-like"/>
    <property type="match status" value="1"/>
</dbReference>
<accession>A0A9Q3SWS6</accession>
<evidence type="ECO:0000313" key="4">
    <source>
        <dbReference type="Proteomes" id="UP000752647"/>
    </source>
</evidence>
<evidence type="ECO:0000313" key="3">
    <source>
        <dbReference type="Proteomes" id="UP000199271"/>
    </source>
</evidence>
<comment type="caution">
    <text evidence="2">The sequence shown here is derived from an EMBL/GenBank/DDBJ whole genome shotgun (WGS) entry which is preliminary data.</text>
</comment>
<dbReference type="SUPFAM" id="SSF56784">
    <property type="entry name" value="HAD-like"/>
    <property type="match status" value="1"/>
</dbReference>
<gene>
    <name evidence="1" type="ORF">C122C_1311</name>
    <name evidence="2" type="ORF">KIJ12_04385</name>
</gene>
<dbReference type="Proteomes" id="UP000752647">
    <property type="component" value="Unassembled WGS sequence"/>
</dbReference>
<dbReference type="GO" id="GO:0000287">
    <property type="term" value="F:magnesium ion binding"/>
    <property type="evidence" value="ECO:0007669"/>
    <property type="project" value="TreeGrafter"/>
</dbReference>
<keyword evidence="3" id="KW-1185">Reference proteome</keyword>
<dbReference type="InterPro" id="IPR006379">
    <property type="entry name" value="HAD-SF_hydro_IIB"/>
</dbReference>
<protein>
    <submittedName>
        <fullName evidence="2">Cof-type HAD-IIB family hydrolase</fullName>
    </submittedName>
    <submittedName>
        <fullName evidence="1">Hydrolase (HAD superfamily)</fullName>
    </submittedName>
</protein>
<evidence type="ECO:0000313" key="2">
    <source>
        <dbReference type="EMBL" id="MBZ5962395.1"/>
    </source>
</evidence>
<reference evidence="2" key="2">
    <citation type="submission" date="2021-05" db="EMBL/GenBank/DDBJ databases">
        <title>Pangenome of Leuconostoc gelidum warrants species status for Leuconostoc gelidum subsp. gasicomitatum.</title>
        <authorList>
            <person name="Johansson P."/>
            <person name="Sade E."/>
            <person name="Hultman J."/>
            <person name="Auvinen P."/>
            <person name="Bjorkroth J."/>
        </authorList>
    </citation>
    <scope>NUCLEOTIDE SEQUENCE</scope>
    <source>
        <strain evidence="2">A.21.4</strain>
    </source>
</reference>
<keyword evidence="2" id="KW-0378">Hydrolase</keyword>
<dbReference type="NCBIfam" id="TIGR01484">
    <property type="entry name" value="HAD-SF-IIB"/>
    <property type="match status" value="1"/>
</dbReference>
<dbReference type="PANTHER" id="PTHR10000">
    <property type="entry name" value="PHOSPHOSERINE PHOSPHATASE"/>
    <property type="match status" value="1"/>
</dbReference>
<dbReference type="EMBL" id="FBSY01000003">
    <property type="protein sequence ID" value="CUW06612.1"/>
    <property type="molecule type" value="Genomic_DNA"/>
</dbReference>
<dbReference type="AlphaFoldDB" id="A0A9Q3SWS6"/>
<dbReference type="GO" id="GO:0005829">
    <property type="term" value="C:cytosol"/>
    <property type="evidence" value="ECO:0007669"/>
    <property type="project" value="TreeGrafter"/>
</dbReference>
<dbReference type="GeneID" id="61038403"/>
<name>A0A9Q3SWS6_9LACO</name>
<dbReference type="Gene3D" id="3.30.1240.10">
    <property type="match status" value="1"/>
</dbReference>
<proteinExistence type="predicted"/>
<dbReference type="Proteomes" id="UP000199271">
    <property type="component" value="Unassembled WGS sequence"/>
</dbReference>
<dbReference type="NCBIfam" id="TIGR00099">
    <property type="entry name" value="Cof-subfamily"/>
    <property type="match status" value="1"/>
</dbReference>
<dbReference type="PANTHER" id="PTHR10000:SF8">
    <property type="entry name" value="HAD SUPERFAMILY HYDROLASE-LIKE, TYPE 3"/>
    <property type="match status" value="1"/>
</dbReference>
<sequence length="271" mass="30452">MTNIQMIALDMDNTLLLPNKTLSEKSTHVLKKLHQNGKKIVLTTGRPFPNVKNFIAQLDLNQPNDHVILFNGGLIKNIRTDQNILDKHFVVKDVIDVFNVIANLNLPVDIVSQESVFSIKDFGQSHYVDLVGQLIPYFQSTLSQLPQTITFNKFVVCANESELDYLEKVLQHTPLLTQNLSFVRSRRMLLEFIPKGVNKGTALSKLLAHFSLTPENLMAFGDEENDFAMLKLAKVSVAMANAIPSIKQVANHTTKSNQQDGVAVFLETYFD</sequence>
<dbReference type="InterPro" id="IPR036412">
    <property type="entry name" value="HAD-like_sf"/>
</dbReference>
<dbReference type="SFLD" id="SFLDS00003">
    <property type="entry name" value="Haloacid_Dehalogenase"/>
    <property type="match status" value="1"/>
</dbReference>
<dbReference type="RefSeq" id="WP_014947700.1">
    <property type="nucleotide sequence ID" value="NZ_CBCPIF010000003.1"/>
</dbReference>
<reference evidence="1 3" key="1">
    <citation type="submission" date="2015-12" db="EMBL/GenBank/DDBJ databases">
        <authorList>
            <person name="Andreevskaya M."/>
        </authorList>
    </citation>
    <scope>NUCLEOTIDE SEQUENCE [LARGE SCALE GENOMIC DNA]</scope>
    <source>
        <strain evidence="1 3">C122c</strain>
    </source>
</reference>
<dbReference type="InterPro" id="IPR000150">
    <property type="entry name" value="Cof"/>
</dbReference>
<evidence type="ECO:0000313" key="1">
    <source>
        <dbReference type="EMBL" id="CUW06612.1"/>
    </source>
</evidence>
<dbReference type="Pfam" id="PF08282">
    <property type="entry name" value="Hydrolase_3"/>
    <property type="match status" value="1"/>
</dbReference>
<dbReference type="SFLD" id="SFLDG01140">
    <property type="entry name" value="C2.B:_Phosphomannomutase_and_P"/>
    <property type="match status" value="1"/>
</dbReference>
<organism evidence="2 4">
    <name type="scientific">Leuconostoc gasicomitatum</name>
    <dbReference type="NCBI Taxonomy" id="115778"/>
    <lineage>
        <taxon>Bacteria</taxon>
        <taxon>Bacillati</taxon>
        <taxon>Bacillota</taxon>
        <taxon>Bacilli</taxon>
        <taxon>Lactobacillales</taxon>
        <taxon>Lactobacillaceae</taxon>
        <taxon>Leuconostoc</taxon>
        <taxon>Leuconostoc gelidum group</taxon>
    </lineage>
</organism>
<dbReference type="GO" id="GO:0016791">
    <property type="term" value="F:phosphatase activity"/>
    <property type="evidence" value="ECO:0007669"/>
    <property type="project" value="TreeGrafter"/>
</dbReference>
<dbReference type="CDD" id="cd07516">
    <property type="entry name" value="HAD_Pase"/>
    <property type="match status" value="1"/>
</dbReference>
<dbReference type="InterPro" id="IPR023214">
    <property type="entry name" value="HAD_sf"/>
</dbReference>